<dbReference type="RefSeq" id="WP_125057661.1">
    <property type="nucleotide sequence ID" value="NZ_JBFAFY010000032.1"/>
</dbReference>
<keyword evidence="4" id="KW-0663">Pyridoxal phosphate</keyword>
<dbReference type="InterPro" id="IPR050214">
    <property type="entry name" value="Cys_Synth/Cystath_Beta-Synth"/>
</dbReference>
<proteinExistence type="predicted"/>
<keyword evidence="8" id="KW-1185">Reference proteome</keyword>
<accession>A0A3S7UQL7</accession>
<evidence type="ECO:0000256" key="4">
    <source>
        <dbReference type="ARBA" id="ARBA00022898"/>
    </source>
</evidence>
<dbReference type="InterPro" id="IPR036052">
    <property type="entry name" value="TrpB-like_PALP_sf"/>
</dbReference>
<reference evidence="6" key="1">
    <citation type="journal article" date="2018" name="Nat. Catal.">
        <title>A vitamin K-dependent carboxylase orthologue is involved in antibiotic biosynthesis.</title>
        <authorList>
            <person name="Law B.J.C."/>
            <person name="Zhuo Y."/>
            <person name="Winn M."/>
            <person name="Francis D."/>
            <person name="Zhang Y."/>
            <person name="Samborskyy M."/>
            <person name="Murphy A."/>
            <person name="Ren L."/>
            <person name="Leadlay P.F."/>
            <person name="Micklefield J."/>
        </authorList>
    </citation>
    <scope>NUCLEOTIDE SEQUENCE</scope>
    <source>
        <strain evidence="6">NRRL:2455</strain>
    </source>
</reference>
<comment type="cofactor">
    <cofactor evidence="1">
        <name>pyridoxal 5'-phosphate</name>
        <dbReference type="ChEBI" id="CHEBI:597326"/>
    </cofactor>
</comment>
<dbReference type="AlphaFoldDB" id="A0A3S7UQL7"/>
<dbReference type="EMBL" id="MH104947">
    <property type="protein sequence ID" value="AYJ71717.1"/>
    <property type="molecule type" value="Genomic_DNA"/>
</dbReference>
<dbReference type="PANTHER" id="PTHR10314">
    <property type="entry name" value="CYSTATHIONINE BETA-SYNTHASE"/>
    <property type="match status" value="1"/>
</dbReference>
<dbReference type="Gene3D" id="3.40.50.1100">
    <property type="match status" value="2"/>
</dbReference>
<name>A0A3S7UQL7_STREY</name>
<reference evidence="7 8" key="2">
    <citation type="submission" date="2018-11" db="EMBL/GenBank/DDBJ databases">
        <title>Whole genome sequence of Streptomyces paromomycinus NBRC 15454(T).</title>
        <authorList>
            <person name="Komaki H."/>
            <person name="Tamura T."/>
        </authorList>
    </citation>
    <scope>NUCLEOTIDE SEQUENCE [LARGE SCALE GENOMIC DNA]</scope>
    <source>
        <strain evidence="7 8">NBRC 15454</strain>
    </source>
</reference>
<dbReference type="CDD" id="cd01561">
    <property type="entry name" value="CBS_like"/>
    <property type="match status" value="1"/>
</dbReference>
<dbReference type="EMBL" id="BHZD01000001">
    <property type="protein sequence ID" value="GCD47584.1"/>
    <property type="molecule type" value="Genomic_DNA"/>
</dbReference>
<evidence type="ECO:0000313" key="7">
    <source>
        <dbReference type="EMBL" id="GCD47584.1"/>
    </source>
</evidence>
<sequence length="342" mass="36320">MRPTSALQELSDPDMFIDLSPYLGHALQMKCEGLNLGGSIKVRAAASMVAAAERSRLLREDSVLVESSSGNLGVALSVIAAGKGLRFTCVTDARCNAATAATMRALGAELVVVETPDPEGGYLKARLDRVRALCAEDDRYLWLNQYTNPANWGAHYESTAPAILKHLPDVDVLFVGVGTGGTAMGCARYFRDSGSHARLVAVDAAGSVTFGRDPAPRLIPGLGASVPPPLFTPEAFDHLVQVGELDAVRLCRTLASHGMLFGGSTGTVVAGALQWLDRYDPGRTLNSVCISPDMGDRYLTTVYDDRWVLDHFGPEALRPLQPLHPIGPVELVRSGAGAPDLG</sequence>
<keyword evidence="3 6" id="KW-0808">Transferase</keyword>
<comment type="subunit">
    <text evidence="2">Homodimer.</text>
</comment>
<gene>
    <name evidence="6" type="primary">mloF</name>
    <name evidence="7" type="synonym">cysK_4</name>
    <name evidence="7" type="ORF">GKJPGBOP_07354</name>
</gene>
<dbReference type="Pfam" id="PF00291">
    <property type="entry name" value="PALP"/>
    <property type="match status" value="1"/>
</dbReference>
<dbReference type="NCBIfam" id="TIGR03945">
    <property type="entry name" value="PLP_SbnA_fam"/>
    <property type="match status" value="1"/>
</dbReference>
<evidence type="ECO:0000256" key="3">
    <source>
        <dbReference type="ARBA" id="ARBA00022679"/>
    </source>
</evidence>
<dbReference type="SUPFAM" id="SSF53686">
    <property type="entry name" value="Tryptophan synthase beta subunit-like PLP-dependent enzymes"/>
    <property type="match status" value="1"/>
</dbReference>
<dbReference type="InterPro" id="IPR023927">
    <property type="entry name" value="SbnA"/>
</dbReference>
<organism evidence="6">
    <name type="scientific">Streptomyces paromomycinus</name>
    <name type="common">Streptomyces rimosus subsp. paromomycinus</name>
    <dbReference type="NCBI Taxonomy" id="92743"/>
    <lineage>
        <taxon>Bacteria</taxon>
        <taxon>Bacillati</taxon>
        <taxon>Actinomycetota</taxon>
        <taxon>Actinomycetes</taxon>
        <taxon>Kitasatosporales</taxon>
        <taxon>Streptomycetaceae</taxon>
        <taxon>Streptomyces</taxon>
    </lineage>
</organism>
<dbReference type="GO" id="GO:0004124">
    <property type="term" value="F:cysteine synthase activity"/>
    <property type="evidence" value="ECO:0007669"/>
    <property type="project" value="UniProtKB-EC"/>
</dbReference>
<evidence type="ECO:0000259" key="5">
    <source>
        <dbReference type="Pfam" id="PF00291"/>
    </source>
</evidence>
<feature type="domain" description="Tryptophan synthase beta chain-like PALP" evidence="5">
    <location>
        <begin position="19"/>
        <end position="283"/>
    </location>
</feature>
<evidence type="ECO:0000256" key="1">
    <source>
        <dbReference type="ARBA" id="ARBA00001933"/>
    </source>
</evidence>
<dbReference type="Proteomes" id="UP000286746">
    <property type="component" value="Unassembled WGS sequence"/>
</dbReference>
<dbReference type="InterPro" id="IPR001926">
    <property type="entry name" value="TrpB-like_PALP"/>
</dbReference>
<evidence type="ECO:0000313" key="6">
    <source>
        <dbReference type="EMBL" id="AYJ71717.1"/>
    </source>
</evidence>
<dbReference type="EC" id="2.5.1.47" evidence="6"/>
<evidence type="ECO:0000313" key="8">
    <source>
        <dbReference type="Proteomes" id="UP000286746"/>
    </source>
</evidence>
<evidence type="ECO:0000256" key="2">
    <source>
        <dbReference type="ARBA" id="ARBA00011738"/>
    </source>
</evidence>
<protein>
    <submittedName>
        <fullName evidence="7">2,3-diaminopropionate biosynthesis protein SbnA</fullName>
    </submittedName>
    <submittedName>
        <fullName evidence="6">Cysteine synthase</fullName>
        <ecNumber evidence="6">2.5.1.47</ecNumber>
    </submittedName>
</protein>